<dbReference type="Pfam" id="PF13635">
    <property type="entry name" value="DUF4143"/>
    <property type="match status" value="1"/>
</dbReference>
<accession>A0A3B0YLV6</accession>
<reference evidence="3" key="1">
    <citation type="submission" date="2018-06" db="EMBL/GenBank/DDBJ databases">
        <authorList>
            <person name="Zhirakovskaya E."/>
        </authorList>
    </citation>
    <scope>NUCLEOTIDE SEQUENCE</scope>
</reference>
<organism evidence="3">
    <name type="scientific">hydrothermal vent metagenome</name>
    <dbReference type="NCBI Taxonomy" id="652676"/>
    <lineage>
        <taxon>unclassified sequences</taxon>
        <taxon>metagenomes</taxon>
        <taxon>ecological metagenomes</taxon>
    </lineage>
</organism>
<dbReference type="EMBL" id="UOFK01000285">
    <property type="protein sequence ID" value="VAW81895.1"/>
    <property type="molecule type" value="Genomic_DNA"/>
</dbReference>
<dbReference type="PANTHER" id="PTHR43566">
    <property type="entry name" value="CONSERVED PROTEIN"/>
    <property type="match status" value="1"/>
</dbReference>
<dbReference type="InterPro" id="IPR027417">
    <property type="entry name" value="P-loop_NTPase"/>
</dbReference>
<dbReference type="PANTHER" id="PTHR43566:SF2">
    <property type="entry name" value="DUF4143 DOMAIN-CONTAINING PROTEIN"/>
    <property type="match status" value="1"/>
</dbReference>
<evidence type="ECO:0000259" key="2">
    <source>
        <dbReference type="Pfam" id="PF13635"/>
    </source>
</evidence>
<protein>
    <recommendedName>
        <fullName evidence="4">ATPase</fullName>
    </recommendedName>
</protein>
<evidence type="ECO:0000313" key="3">
    <source>
        <dbReference type="EMBL" id="VAW81895.1"/>
    </source>
</evidence>
<dbReference type="Pfam" id="PF13173">
    <property type="entry name" value="AAA_14"/>
    <property type="match status" value="1"/>
</dbReference>
<dbReference type="AlphaFoldDB" id="A0A3B0YLV6"/>
<proteinExistence type="predicted"/>
<dbReference type="InterPro" id="IPR041682">
    <property type="entry name" value="AAA_14"/>
</dbReference>
<evidence type="ECO:0008006" key="4">
    <source>
        <dbReference type="Google" id="ProtNLM"/>
    </source>
</evidence>
<dbReference type="InterPro" id="IPR025420">
    <property type="entry name" value="DUF4143"/>
</dbReference>
<evidence type="ECO:0000259" key="1">
    <source>
        <dbReference type="Pfam" id="PF13173"/>
    </source>
</evidence>
<dbReference type="SUPFAM" id="SSF52540">
    <property type="entry name" value="P-loop containing nucleoside triphosphate hydrolases"/>
    <property type="match status" value="1"/>
</dbReference>
<name>A0A3B0YLV6_9ZZZZ</name>
<sequence>MDRHATPLLQELLTLFPCIAIIGVRQCGKTTLLQELPDTWKIYDLEKGSDYGQIARDPDLFFRLNHSQVAIDESQQLADIFPALRVAIDADRHQTGRFVITGSSSPELLDAIAESLAGRVAIVELSPFSLAEACAVPPSDFFQAINAGDTITKLLALQPRVELSCLFDYWLQGGYPEPWIKSQTRFHKLWMQNYTQTYIDRDILQLFPGINRPKYRLFIQMLSSLNGTIINYSEVARALGVSQPTVRDYFQIAHGTFIWRHIPSYEKNATKRIVKHPKGYLRDSGLLHFLLHLNDLDALMAHPQMGRSWESMVIENILRGLDAQGISYDYYHYRTGGGAEIDLILEGEFGLLPIEIKYGQKVSSKTLRGMRDFVRERQCPLGIIINNAERVTQYEENLIGIPFTCL</sequence>
<gene>
    <name evidence="3" type="ORF">MNBD_GAMMA13-454</name>
</gene>
<feature type="domain" description="AAA" evidence="1">
    <location>
        <begin position="18"/>
        <end position="133"/>
    </location>
</feature>
<feature type="domain" description="DUF4143" evidence="2">
    <location>
        <begin position="200"/>
        <end position="359"/>
    </location>
</feature>